<dbReference type="RefSeq" id="WP_251803148.1">
    <property type="nucleotide sequence ID" value="NZ_JAMQOL010000059.1"/>
</dbReference>
<dbReference type="Proteomes" id="UP001523216">
    <property type="component" value="Unassembled WGS sequence"/>
</dbReference>
<dbReference type="SUPFAM" id="SSF54427">
    <property type="entry name" value="NTF2-like"/>
    <property type="match status" value="1"/>
</dbReference>
<evidence type="ECO:0000313" key="1">
    <source>
        <dbReference type="EMBL" id="MCM4083449.1"/>
    </source>
</evidence>
<proteinExistence type="predicted"/>
<dbReference type="InterPro" id="IPR009959">
    <property type="entry name" value="Cyclase_SnoaL-like"/>
</dbReference>
<gene>
    <name evidence="1" type="ORF">LXN57_38465</name>
</gene>
<dbReference type="PANTHER" id="PTHR38436:SF1">
    <property type="entry name" value="ESTER CYCLASE"/>
    <property type="match status" value="1"/>
</dbReference>
<dbReference type="InterPro" id="IPR032710">
    <property type="entry name" value="NTF2-like_dom_sf"/>
</dbReference>
<protein>
    <submittedName>
        <fullName evidence="1">Ester cyclase</fullName>
    </submittedName>
</protein>
<reference evidence="1 2" key="1">
    <citation type="submission" date="2022-06" db="EMBL/GenBank/DDBJ databases">
        <title>Actinoplanes abujensis sp. nov., isolated from Nigerian arid soil.</title>
        <authorList>
            <person name="Ding P."/>
        </authorList>
    </citation>
    <scope>NUCLEOTIDE SEQUENCE [LARGE SCALE GENOMIC DNA]</scope>
    <source>
        <strain evidence="2">TRM88002</strain>
    </source>
</reference>
<accession>A0ABT0YDW9</accession>
<keyword evidence="2" id="KW-1185">Reference proteome</keyword>
<organism evidence="1 2">
    <name type="scientific">Paractinoplanes hotanensis</name>
    <dbReference type="NCBI Taxonomy" id="2906497"/>
    <lineage>
        <taxon>Bacteria</taxon>
        <taxon>Bacillati</taxon>
        <taxon>Actinomycetota</taxon>
        <taxon>Actinomycetes</taxon>
        <taxon>Micromonosporales</taxon>
        <taxon>Micromonosporaceae</taxon>
        <taxon>Paractinoplanes</taxon>
    </lineage>
</organism>
<dbReference type="Pfam" id="PF07366">
    <property type="entry name" value="SnoaL"/>
    <property type="match status" value="1"/>
</dbReference>
<evidence type="ECO:0000313" key="2">
    <source>
        <dbReference type="Proteomes" id="UP001523216"/>
    </source>
</evidence>
<comment type="caution">
    <text evidence="1">The sequence shown here is derived from an EMBL/GenBank/DDBJ whole genome shotgun (WGS) entry which is preliminary data.</text>
</comment>
<dbReference type="PANTHER" id="PTHR38436">
    <property type="entry name" value="POLYKETIDE CYCLASE SNOAL-LIKE DOMAIN"/>
    <property type="match status" value="1"/>
</dbReference>
<dbReference type="Gene3D" id="3.10.450.50">
    <property type="match status" value="1"/>
</dbReference>
<sequence length="145" mass="16199">MSDDNAIAQSAAESKAVVRQYFEVLDRVREHPVSMCTDDYKFTVLGSPTIGLQESIDFGKVFFEGIPDLMHPLDELIAEGDTVAFRYHYEGTHTRELIGAPPTGNKIHYYGMGFMRVRDGKVSEFIVSPDRVTLMQQIGLLPAEG</sequence>
<name>A0ABT0YDW9_9ACTN</name>
<dbReference type="EMBL" id="JAMQOL010000059">
    <property type="protein sequence ID" value="MCM4083449.1"/>
    <property type="molecule type" value="Genomic_DNA"/>
</dbReference>